<evidence type="ECO:0000256" key="1">
    <source>
        <dbReference type="SAM" id="MobiDB-lite"/>
    </source>
</evidence>
<dbReference type="Proteomes" id="UP000623608">
    <property type="component" value="Unassembled WGS sequence"/>
</dbReference>
<protein>
    <submittedName>
        <fullName evidence="3">Uncharacterized protein</fullName>
    </submittedName>
</protein>
<evidence type="ECO:0000313" key="3">
    <source>
        <dbReference type="EMBL" id="GIF24762.1"/>
    </source>
</evidence>
<dbReference type="EMBL" id="BOMY01000048">
    <property type="protein sequence ID" value="GIF24762.1"/>
    <property type="molecule type" value="Genomic_DNA"/>
</dbReference>
<keyword evidence="2" id="KW-0812">Transmembrane</keyword>
<keyword evidence="2" id="KW-0472">Membrane</keyword>
<feature type="transmembrane region" description="Helical" evidence="2">
    <location>
        <begin position="63"/>
        <end position="83"/>
    </location>
</feature>
<dbReference type="RefSeq" id="WP_203812620.1">
    <property type="nucleotide sequence ID" value="NZ_BOMY01000048.1"/>
</dbReference>
<proteinExistence type="predicted"/>
<organism evidence="3 4">
    <name type="scientific">Paractinoplanes tereljensis</name>
    <dbReference type="NCBI Taxonomy" id="571912"/>
    <lineage>
        <taxon>Bacteria</taxon>
        <taxon>Bacillati</taxon>
        <taxon>Actinomycetota</taxon>
        <taxon>Actinomycetes</taxon>
        <taxon>Micromonosporales</taxon>
        <taxon>Micromonosporaceae</taxon>
        <taxon>Paractinoplanes</taxon>
    </lineage>
</organism>
<gene>
    <name evidence="3" type="ORF">Ate02nite_74920</name>
</gene>
<evidence type="ECO:0000256" key="2">
    <source>
        <dbReference type="SAM" id="Phobius"/>
    </source>
</evidence>
<reference evidence="3" key="1">
    <citation type="submission" date="2021-01" db="EMBL/GenBank/DDBJ databases">
        <title>Whole genome shotgun sequence of Actinoplanes tereljensis NBRC 105297.</title>
        <authorList>
            <person name="Komaki H."/>
            <person name="Tamura T."/>
        </authorList>
    </citation>
    <scope>NUCLEOTIDE SEQUENCE</scope>
    <source>
        <strain evidence="3">NBRC 105297</strain>
    </source>
</reference>
<accession>A0A919NWN5</accession>
<comment type="caution">
    <text evidence="3">The sequence shown here is derived from an EMBL/GenBank/DDBJ whole genome shotgun (WGS) entry which is preliminary data.</text>
</comment>
<dbReference type="InterPro" id="IPR056918">
    <property type="entry name" value="8xMP"/>
</dbReference>
<sequence>MSDAEDISGDARKEVLDLYKSSVEEYRFQVQLNWSRSQYLLAFNVAVVAAGAGLIKVESSTGSILTSGVFVVGAVAAVLSAAVTKVQHSYYRAARGRMQRFEARLGIERELRVDTTPTMGSRLKRIGRITTMLYLVFAVTAVLDVMGFIVAVDSANSAPAVIPGPSGSAPASVTPSAGAPSPISTPTSEATFWRSPSSR</sequence>
<name>A0A919NWN5_9ACTN</name>
<dbReference type="AlphaFoldDB" id="A0A919NWN5"/>
<dbReference type="Pfam" id="PF24838">
    <property type="entry name" value="8xMP"/>
    <property type="match status" value="1"/>
</dbReference>
<feature type="compositionally biased region" description="Polar residues" evidence="1">
    <location>
        <begin position="182"/>
        <end position="199"/>
    </location>
</feature>
<evidence type="ECO:0000313" key="4">
    <source>
        <dbReference type="Proteomes" id="UP000623608"/>
    </source>
</evidence>
<keyword evidence="4" id="KW-1185">Reference proteome</keyword>
<keyword evidence="2" id="KW-1133">Transmembrane helix</keyword>
<feature type="region of interest" description="Disordered" evidence="1">
    <location>
        <begin position="164"/>
        <end position="199"/>
    </location>
</feature>
<feature type="transmembrane region" description="Helical" evidence="2">
    <location>
        <begin position="132"/>
        <end position="152"/>
    </location>
</feature>